<evidence type="ECO:0000256" key="3">
    <source>
        <dbReference type="ARBA" id="ARBA00022448"/>
    </source>
</evidence>
<feature type="transmembrane region" description="Helical" evidence="11">
    <location>
        <begin position="372"/>
        <end position="395"/>
    </location>
</feature>
<feature type="transmembrane region" description="Helical" evidence="11">
    <location>
        <begin position="64"/>
        <end position="82"/>
    </location>
</feature>
<evidence type="ECO:0000256" key="2">
    <source>
        <dbReference type="ARBA" id="ARBA00005551"/>
    </source>
</evidence>
<dbReference type="InterPro" id="IPR006153">
    <property type="entry name" value="Cation/H_exchanger_TM"/>
</dbReference>
<organism evidence="13 14">
    <name type="scientific">Nodularia spumigena CENA596</name>
    <dbReference type="NCBI Taxonomy" id="1819295"/>
    <lineage>
        <taxon>Bacteria</taxon>
        <taxon>Bacillati</taxon>
        <taxon>Cyanobacteriota</taxon>
        <taxon>Cyanophyceae</taxon>
        <taxon>Nostocales</taxon>
        <taxon>Nodulariaceae</taxon>
        <taxon>Nodularia</taxon>
    </lineage>
</organism>
<feature type="transmembrane region" description="Helical" evidence="11">
    <location>
        <begin position="124"/>
        <end position="145"/>
    </location>
</feature>
<dbReference type="AlphaFoldDB" id="A0A166KR46"/>
<dbReference type="GO" id="GO:0016020">
    <property type="term" value="C:membrane"/>
    <property type="evidence" value="ECO:0007669"/>
    <property type="project" value="UniProtKB-SubCell"/>
</dbReference>
<reference evidence="13 14" key="1">
    <citation type="submission" date="2016-04" db="EMBL/GenBank/DDBJ databases">
        <title>Draft Genome Assembly of the Bloom-forming Cyanobacterium Nodularia spumigena Strain CENA596 in Shrimp Production Ponds.</title>
        <authorList>
            <person name="Popin R.V."/>
            <person name="Rigonato J."/>
            <person name="Abreu V.A."/>
            <person name="Andreote A.P."/>
            <person name="Silveira S.B."/>
            <person name="Odebrecht C."/>
            <person name="Fiore M.F."/>
        </authorList>
    </citation>
    <scope>NUCLEOTIDE SEQUENCE [LARGE SCALE GENOMIC DNA]</scope>
    <source>
        <strain evidence="13 14">CENA596</strain>
    </source>
</reference>
<keyword evidence="10" id="KW-0739">Sodium transport</keyword>
<accession>A0A166KR46</accession>
<feature type="transmembrane region" description="Helical" evidence="11">
    <location>
        <begin position="196"/>
        <end position="218"/>
    </location>
</feature>
<comment type="similarity">
    <text evidence="2">Belongs to the monovalent cation:proton antiporter 2 (CPA2) transporter (TC 2.A.37) family.</text>
</comment>
<feature type="transmembrane region" description="Helical" evidence="11">
    <location>
        <begin position="166"/>
        <end position="184"/>
    </location>
</feature>
<feature type="transmembrane region" description="Helical" evidence="11">
    <location>
        <begin position="32"/>
        <end position="50"/>
    </location>
</feature>
<evidence type="ECO:0000256" key="4">
    <source>
        <dbReference type="ARBA" id="ARBA00022449"/>
    </source>
</evidence>
<dbReference type="OrthoDB" id="9793589at2"/>
<protein>
    <submittedName>
        <fullName evidence="13">Potassium transporter</fullName>
    </submittedName>
</protein>
<dbReference type="GO" id="GO:0015297">
    <property type="term" value="F:antiporter activity"/>
    <property type="evidence" value="ECO:0007669"/>
    <property type="project" value="UniProtKB-KW"/>
</dbReference>
<feature type="transmembrane region" description="Helical" evidence="11">
    <location>
        <begin position="308"/>
        <end position="328"/>
    </location>
</feature>
<comment type="caution">
    <text evidence="13">The sequence shown here is derived from an EMBL/GenBank/DDBJ whole genome shotgun (WGS) entry which is preliminary data.</text>
</comment>
<evidence type="ECO:0000256" key="5">
    <source>
        <dbReference type="ARBA" id="ARBA00022692"/>
    </source>
</evidence>
<keyword evidence="8" id="KW-0406">Ion transport</keyword>
<evidence type="ECO:0000256" key="11">
    <source>
        <dbReference type="SAM" id="Phobius"/>
    </source>
</evidence>
<feature type="transmembrane region" description="Helical" evidence="11">
    <location>
        <begin position="334"/>
        <end position="351"/>
    </location>
</feature>
<evidence type="ECO:0000313" key="14">
    <source>
        <dbReference type="Proteomes" id="UP000076555"/>
    </source>
</evidence>
<gene>
    <name evidence="13" type="ORF">A2T98_02080</name>
</gene>
<evidence type="ECO:0000256" key="8">
    <source>
        <dbReference type="ARBA" id="ARBA00023065"/>
    </source>
</evidence>
<comment type="subcellular location">
    <subcellularLocation>
        <location evidence="1">Membrane</location>
        <topology evidence="1">Multi-pass membrane protein</topology>
    </subcellularLocation>
</comment>
<evidence type="ECO:0000256" key="1">
    <source>
        <dbReference type="ARBA" id="ARBA00004141"/>
    </source>
</evidence>
<keyword evidence="6 11" id="KW-1133">Transmembrane helix</keyword>
<evidence type="ECO:0000313" key="13">
    <source>
        <dbReference type="EMBL" id="KZL51447.1"/>
    </source>
</evidence>
<proteinExistence type="inferred from homology"/>
<feature type="transmembrane region" description="Helical" evidence="11">
    <location>
        <begin position="239"/>
        <end position="271"/>
    </location>
</feature>
<dbReference type="GO" id="GO:1902600">
    <property type="term" value="P:proton transmembrane transport"/>
    <property type="evidence" value="ECO:0007669"/>
    <property type="project" value="InterPro"/>
</dbReference>
<dbReference type="PANTHER" id="PTHR43562">
    <property type="entry name" value="NAPA-TYPE SODIUM/HYDROGEN ANTIPORTER"/>
    <property type="match status" value="1"/>
</dbReference>
<keyword evidence="9 11" id="KW-0472">Membrane</keyword>
<evidence type="ECO:0000256" key="9">
    <source>
        <dbReference type="ARBA" id="ARBA00023136"/>
    </source>
</evidence>
<evidence type="ECO:0000256" key="10">
    <source>
        <dbReference type="ARBA" id="ARBA00023201"/>
    </source>
</evidence>
<keyword evidence="5 11" id="KW-0812">Transmembrane</keyword>
<dbReference type="Pfam" id="PF00999">
    <property type="entry name" value="Na_H_Exchanger"/>
    <property type="match status" value="1"/>
</dbReference>
<evidence type="ECO:0000256" key="6">
    <source>
        <dbReference type="ARBA" id="ARBA00022989"/>
    </source>
</evidence>
<keyword evidence="7" id="KW-0915">Sodium</keyword>
<feature type="transmembrane region" description="Helical" evidence="11">
    <location>
        <begin position="94"/>
        <end position="118"/>
    </location>
</feature>
<dbReference type="RefSeq" id="WP_063871355.1">
    <property type="nucleotide sequence ID" value="NZ_CAWMRI010000020.1"/>
</dbReference>
<feature type="domain" description="Cation/H+ exchanger transmembrane" evidence="12">
    <location>
        <begin position="20"/>
        <end position="400"/>
    </location>
</feature>
<name>A0A166KR46_NODSP</name>
<evidence type="ECO:0000259" key="12">
    <source>
        <dbReference type="Pfam" id="PF00999"/>
    </source>
</evidence>
<dbReference type="Gene3D" id="1.20.1530.20">
    <property type="match status" value="1"/>
</dbReference>
<keyword evidence="3" id="KW-0813">Transport</keyword>
<keyword evidence="4" id="KW-0050">Antiport</keyword>
<dbReference type="GO" id="GO:0006814">
    <property type="term" value="P:sodium ion transport"/>
    <property type="evidence" value="ECO:0007669"/>
    <property type="project" value="UniProtKB-KW"/>
</dbReference>
<sequence length="410" mass="43737">MNESVQGLPLLVLLVGMAIAIAILIKSGLERIGVPALVGYLVMGFVLRLIDNQWDILSLEGQEIFQFLAQLGIIALLFRVGLESDLAGLMRQLSRASIILAGDVLLSGGLAFVVSYWWLQLGLISSLFVSTAMTATSVGVAVGVWQEEEATDSPNGQLLLDVAEMDDISGVILMALLFAIAPTLKDSVDASLVPILAQTAASFFFKSILFATFCYVFSRNFEAAVTGFVRRIEKPPDPMLTVASIGFIIAAIAGLLGFSVAIGAFFAGLVFSRDPEAVKLDTSFTTLYEFFVPFFFIGIGLQIEPHALTTALGLGSALLIVALLGKIIGAGVPAVFMTGWVGGILLGVSLVPRAEITLIIMQRGLLLGNWAISPEVFAAMVAVCAVTSIVTPLILHRMLEQWPQTQPEES</sequence>
<dbReference type="InterPro" id="IPR038770">
    <property type="entry name" value="Na+/solute_symporter_sf"/>
</dbReference>
<dbReference type="Proteomes" id="UP000076555">
    <property type="component" value="Unassembled WGS sequence"/>
</dbReference>
<dbReference type="EMBL" id="LWAJ01000020">
    <property type="protein sequence ID" value="KZL51447.1"/>
    <property type="molecule type" value="Genomic_DNA"/>
</dbReference>
<evidence type="ECO:0000256" key="7">
    <source>
        <dbReference type="ARBA" id="ARBA00023053"/>
    </source>
</evidence>
<feature type="transmembrane region" description="Helical" evidence="11">
    <location>
        <begin position="283"/>
        <end position="301"/>
    </location>
</feature>
<dbReference type="PANTHER" id="PTHR43562:SF3">
    <property type="entry name" value="SODIUM ION_PROTON EXCHANGER (EUROFUNG)"/>
    <property type="match status" value="1"/>
</dbReference>
<feature type="transmembrane region" description="Helical" evidence="11">
    <location>
        <begin position="6"/>
        <end position="25"/>
    </location>
</feature>